<evidence type="ECO:0000256" key="1">
    <source>
        <dbReference type="SAM" id="MobiDB-lite"/>
    </source>
</evidence>
<name>A0A2C5ZL80_9HYPO</name>
<dbReference type="OrthoDB" id="3550599at2759"/>
<dbReference type="AlphaFoldDB" id="A0A2C5ZL80"/>
<accession>A0A2C5ZL80</accession>
<evidence type="ECO:0000313" key="3">
    <source>
        <dbReference type="Proteomes" id="UP000224854"/>
    </source>
</evidence>
<protein>
    <submittedName>
        <fullName evidence="2">Uncharacterized protein</fullName>
    </submittedName>
</protein>
<sequence>MWARKSAPATSATYFGPHDGVASTKAAVASWLQTRSGNKISKSSNRSASDCKSHKKALKLPSQQPMQRATQAEKRLPTKAEVPAIQDEMAPPKASVFDFDAFDAMIYQQPGARQPPTGVRIPTAYPTTTSSVVGTSRRIFVHANPAIHQVHNRSDAWYREKARQIKLRGGRKRWFGKVAARWRWMRVERLYEQKMASIPGCGRRRLIPQPWSFNRPLNFERVTRW</sequence>
<reference evidence="2 3" key="1">
    <citation type="submission" date="2017-06" db="EMBL/GenBank/DDBJ databases">
        <title>Ant-infecting Ophiocordyceps genomes reveal a high diversity of potential behavioral manipulation genes and a possible major role for enterotoxins.</title>
        <authorList>
            <person name="De Bekker C."/>
            <person name="Evans H.C."/>
            <person name="Brachmann A."/>
            <person name="Hughes D.P."/>
        </authorList>
    </citation>
    <scope>NUCLEOTIDE SEQUENCE [LARGE SCALE GENOMIC DNA]</scope>
    <source>
        <strain evidence="2 3">1348a</strain>
    </source>
</reference>
<dbReference type="EMBL" id="NJEU01000044">
    <property type="protein sequence ID" value="PHH82745.1"/>
    <property type="molecule type" value="Genomic_DNA"/>
</dbReference>
<dbReference type="Proteomes" id="UP000224854">
    <property type="component" value="Unassembled WGS sequence"/>
</dbReference>
<proteinExistence type="predicted"/>
<keyword evidence="3" id="KW-1185">Reference proteome</keyword>
<comment type="caution">
    <text evidence="2">The sequence shown here is derived from an EMBL/GenBank/DDBJ whole genome shotgun (WGS) entry which is preliminary data.</text>
</comment>
<feature type="compositionally biased region" description="Polar residues" evidence="1">
    <location>
        <begin position="37"/>
        <end position="50"/>
    </location>
</feature>
<feature type="compositionally biased region" description="Polar residues" evidence="1">
    <location>
        <begin position="61"/>
        <end position="70"/>
    </location>
</feature>
<gene>
    <name evidence="2" type="ORF">CDD82_5001</name>
</gene>
<evidence type="ECO:0000313" key="2">
    <source>
        <dbReference type="EMBL" id="PHH82745.1"/>
    </source>
</evidence>
<organism evidence="2 3">
    <name type="scientific">Ophiocordyceps australis</name>
    <dbReference type="NCBI Taxonomy" id="1399860"/>
    <lineage>
        <taxon>Eukaryota</taxon>
        <taxon>Fungi</taxon>
        <taxon>Dikarya</taxon>
        <taxon>Ascomycota</taxon>
        <taxon>Pezizomycotina</taxon>
        <taxon>Sordariomycetes</taxon>
        <taxon>Hypocreomycetidae</taxon>
        <taxon>Hypocreales</taxon>
        <taxon>Ophiocordycipitaceae</taxon>
        <taxon>Ophiocordyceps</taxon>
    </lineage>
</organism>
<feature type="region of interest" description="Disordered" evidence="1">
    <location>
        <begin position="37"/>
        <end position="76"/>
    </location>
</feature>